<accession>A0AAD5SS97</accession>
<feature type="compositionally biased region" description="Acidic residues" evidence="1">
    <location>
        <begin position="266"/>
        <end position="283"/>
    </location>
</feature>
<dbReference type="EMBL" id="JADGJH010002385">
    <property type="protein sequence ID" value="KAJ3098902.1"/>
    <property type="molecule type" value="Genomic_DNA"/>
</dbReference>
<protein>
    <submittedName>
        <fullName evidence="2">Uncharacterized protein</fullName>
    </submittedName>
</protein>
<feature type="region of interest" description="Disordered" evidence="1">
    <location>
        <begin position="255"/>
        <end position="283"/>
    </location>
</feature>
<dbReference type="AlphaFoldDB" id="A0AAD5SS97"/>
<comment type="caution">
    <text evidence="2">The sequence shown here is derived from an EMBL/GenBank/DDBJ whole genome shotgun (WGS) entry which is preliminary data.</text>
</comment>
<reference evidence="2" key="1">
    <citation type="submission" date="2020-05" db="EMBL/GenBank/DDBJ databases">
        <title>Phylogenomic resolution of chytrid fungi.</title>
        <authorList>
            <person name="Stajich J.E."/>
            <person name="Amses K."/>
            <person name="Simmons R."/>
            <person name="Seto K."/>
            <person name="Myers J."/>
            <person name="Bonds A."/>
            <person name="Quandt C.A."/>
            <person name="Barry K."/>
            <person name="Liu P."/>
            <person name="Grigoriev I."/>
            <person name="Longcore J.E."/>
            <person name="James T.Y."/>
        </authorList>
    </citation>
    <scope>NUCLEOTIDE SEQUENCE</scope>
    <source>
        <strain evidence="2">JEL0513</strain>
    </source>
</reference>
<evidence type="ECO:0000313" key="3">
    <source>
        <dbReference type="Proteomes" id="UP001211907"/>
    </source>
</evidence>
<organism evidence="2 3">
    <name type="scientific">Physocladia obscura</name>
    <dbReference type="NCBI Taxonomy" id="109957"/>
    <lineage>
        <taxon>Eukaryota</taxon>
        <taxon>Fungi</taxon>
        <taxon>Fungi incertae sedis</taxon>
        <taxon>Chytridiomycota</taxon>
        <taxon>Chytridiomycota incertae sedis</taxon>
        <taxon>Chytridiomycetes</taxon>
        <taxon>Chytridiales</taxon>
        <taxon>Chytriomycetaceae</taxon>
        <taxon>Physocladia</taxon>
    </lineage>
</organism>
<feature type="region of interest" description="Disordered" evidence="1">
    <location>
        <begin position="66"/>
        <end position="93"/>
    </location>
</feature>
<feature type="compositionally biased region" description="Low complexity" evidence="1">
    <location>
        <begin position="255"/>
        <end position="265"/>
    </location>
</feature>
<sequence length="416" mass="45739">MVVSNTVRPGSAAQATSQLELFLNTISSPDYSLSPPLPAPENQAYISNWKGVNLSASHKKAVLVRDSQASRLKPGKTGSRRRRRHDNDTFADHPLVKSLDPTTSSLFTKQDLIPGPFIPRTPSVFVTLPKPLRAQMRNADVLDSTFVGTASANNNSYVAGGCVCTRSVGAARLIKKCDRGVCGKTLKKWGVERAKDVSELEGEIVLFFREKLNSSWRGRLVSDGDGRRDGFWDIRDGKDDEDVSRVVVGSAVSSFDSWSSHNSESVVDDEEENSNGGEVVDEDDDDEVIVVVNELLLPPMDNNDWVAVQQYSEAETNVTSSAAAIPGSSKFKKNNSSIKLQNFYFGSRWVSRYMTTNFSVSKTAEEGWCQVVAINAGSNDTKAYFADTMSLVIRDNFLRVIVHMMARYLGLSAESE</sequence>
<proteinExistence type="predicted"/>
<gene>
    <name evidence="2" type="ORF">HK100_004995</name>
</gene>
<evidence type="ECO:0000256" key="1">
    <source>
        <dbReference type="SAM" id="MobiDB-lite"/>
    </source>
</evidence>
<dbReference type="Proteomes" id="UP001211907">
    <property type="component" value="Unassembled WGS sequence"/>
</dbReference>
<name>A0AAD5SS97_9FUNG</name>
<evidence type="ECO:0000313" key="2">
    <source>
        <dbReference type="EMBL" id="KAJ3098902.1"/>
    </source>
</evidence>
<keyword evidence="3" id="KW-1185">Reference proteome</keyword>